<reference evidence="2 3" key="1">
    <citation type="submission" date="2024-04" db="EMBL/GenBank/DDBJ databases">
        <title>Genome assembly C_amara_ONT_v2.</title>
        <authorList>
            <person name="Yant L."/>
            <person name="Moore C."/>
            <person name="Slenker M."/>
        </authorList>
    </citation>
    <scope>NUCLEOTIDE SEQUENCE [LARGE SCALE GENOMIC DNA]</scope>
    <source>
        <tissue evidence="2">Leaf</tissue>
    </source>
</reference>
<name>A0ABD1A079_CARAN</name>
<dbReference type="PANTHER" id="PTHR46890">
    <property type="entry name" value="NON-LTR RETROLELEMENT REVERSE TRANSCRIPTASE-LIKE PROTEIN-RELATED"/>
    <property type="match status" value="1"/>
</dbReference>
<dbReference type="CDD" id="cd01650">
    <property type="entry name" value="RT_nLTR_like"/>
    <property type="match status" value="1"/>
</dbReference>
<dbReference type="InterPro" id="IPR043502">
    <property type="entry name" value="DNA/RNA_pol_sf"/>
</dbReference>
<protein>
    <submittedName>
        <fullName evidence="2">Mitochondrial protein</fullName>
    </submittedName>
</protein>
<feature type="domain" description="Reverse transcriptase" evidence="1">
    <location>
        <begin position="23"/>
        <end position="247"/>
    </location>
</feature>
<dbReference type="PANTHER" id="PTHR46890:SF48">
    <property type="entry name" value="RNA-DIRECTED DNA POLYMERASE"/>
    <property type="match status" value="1"/>
</dbReference>
<evidence type="ECO:0000313" key="3">
    <source>
        <dbReference type="Proteomes" id="UP001558713"/>
    </source>
</evidence>
<keyword evidence="3" id="KW-1185">Reference proteome</keyword>
<accession>A0ABD1A079</accession>
<dbReference type="Pfam" id="PF00078">
    <property type="entry name" value="RVT_1"/>
    <property type="match status" value="1"/>
</dbReference>
<evidence type="ECO:0000259" key="1">
    <source>
        <dbReference type="PROSITE" id="PS50878"/>
    </source>
</evidence>
<dbReference type="PROSITE" id="PS50878">
    <property type="entry name" value="RT_POL"/>
    <property type="match status" value="1"/>
</dbReference>
<dbReference type="EMBL" id="JBANAX010000634">
    <property type="protein sequence ID" value="KAL1200003.1"/>
    <property type="molecule type" value="Genomic_DNA"/>
</dbReference>
<dbReference type="InterPro" id="IPR000477">
    <property type="entry name" value="RT_dom"/>
</dbReference>
<evidence type="ECO:0000313" key="2">
    <source>
        <dbReference type="EMBL" id="KAL1200003.1"/>
    </source>
</evidence>
<dbReference type="SUPFAM" id="SSF56672">
    <property type="entry name" value="DNA/RNA polymerases"/>
    <property type="match status" value="1"/>
</dbReference>
<comment type="caution">
    <text evidence="2">The sequence shown here is derived from an EMBL/GenBank/DDBJ whole genome shotgun (WGS) entry which is preliminary data.</text>
</comment>
<dbReference type="InterPro" id="IPR052343">
    <property type="entry name" value="Retrotransposon-Effector_Assoc"/>
</dbReference>
<organism evidence="2 3">
    <name type="scientific">Cardamine amara subsp. amara</name>
    <dbReference type="NCBI Taxonomy" id="228776"/>
    <lineage>
        <taxon>Eukaryota</taxon>
        <taxon>Viridiplantae</taxon>
        <taxon>Streptophyta</taxon>
        <taxon>Embryophyta</taxon>
        <taxon>Tracheophyta</taxon>
        <taxon>Spermatophyta</taxon>
        <taxon>Magnoliopsida</taxon>
        <taxon>eudicotyledons</taxon>
        <taxon>Gunneridae</taxon>
        <taxon>Pentapetalae</taxon>
        <taxon>rosids</taxon>
        <taxon>malvids</taxon>
        <taxon>Brassicales</taxon>
        <taxon>Brassicaceae</taxon>
        <taxon>Cardamineae</taxon>
        <taxon>Cardamine</taxon>
    </lineage>
</organism>
<proteinExistence type="predicted"/>
<dbReference type="Proteomes" id="UP001558713">
    <property type="component" value="Unassembled WGS sequence"/>
</dbReference>
<dbReference type="AlphaFoldDB" id="A0ABD1A079"/>
<gene>
    <name evidence="2" type="ORF">V5N11_007212</name>
</gene>
<sequence length="247" mass="28542">MMGQCFQSYWHIVGPRVIMEVRRFFETGELPQEWNFTQLCLLPKKPNPKKMADLRPISLCLVMYKIVSRVLCARLKKFLPEIVSETQGAFVAGRLISDNILLAHEMVHGLQTNPRCNEDFMALKTDMSKAYDRVEWSFLKELFIRLGFDRKWIEWIMTCITSVSYSVLLNGRAHGFIKSERGIRQSDPLFPFIFILCVEALLHTMNKAEQEGRISGITLSRGCPMVQQLLFADDSLFMCRATFKEGT</sequence>